<dbReference type="EMBL" id="ATBP01003010">
    <property type="protein sequence ID" value="ETR65262.1"/>
    <property type="molecule type" value="Genomic_DNA"/>
</dbReference>
<proteinExistence type="predicted"/>
<comment type="caution">
    <text evidence="2">The sequence shown here is derived from an EMBL/GenBank/DDBJ whole genome shotgun (WGS) entry which is preliminary data.</text>
</comment>
<dbReference type="Proteomes" id="UP000189670">
    <property type="component" value="Unassembled WGS sequence"/>
</dbReference>
<sequence>NNDSALWQISENIVSEIDFTQTQQLSGQIHTDFYGLRNEYLVVSLGYLDKESFISISNPVTLSDDSAKRLVFQTTSRPVLSNINDPLFIKIENVGSAYFKFLTGSRWSFISIGAISDKIPSPENDEYTINSGGTLFIEAPGVLQNDHTPEDTSLTAILKNTTTFGTLTLNPDGSFTYVHNGSPVSSDQFTYKVNNGYEDSIKDAQVSIQIVQPPVITLSPNQNVTRENISITISGNAGTIEYRLKNQEWQSYTQPFLVTDEGIHEITTRLQIQNQEWIVSQPISFVIDRTP</sequence>
<dbReference type="InterPro" id="IPR040853">
    <property type="entry name" value="RapA2_cadherin-like"/>
</dbReference>
<name>A0A1V1NRN9_9BACT</name>
<dbReference type="Pfam" id="PF17803">
    <property type="entry name" value="Cadherin_4"/>
    <property type="match status" value="1"/>
</dbReference>
<feature type="non-terminal residue" evidence="2">
    <location>
        <position position="1"/>
    </location>
</feature>
<evidence type="ECO:0000313" key="2">
    <source>
        <dbReference type="EMBL" id="ETR65262.1"/>
    </source>
</evidence>
<feature type="domain" description="RapA2 cadherin-like" evidence="1">
    <location>
        <begin position="119"/>
        <end position="177"/>
    </location>
</feature>
<feature type="non-terminal residue" evidence="2">
    <location>
        <position position="291"/>
    </location>
</feature>
<reference evidence="3" key="1">
    <citation type="submission" date="2012-11" db="EMBL/GenBank/DDBJ databases">
        <authorList>
            <person name="Lucero-Rivera Y.E."/>
            <person name="Tovar-Ramirez D."/>
        </authorList>
    </citation>
    <scope>NUCLEOTIDE SEQUENCE [LARGE SCALE GENOMIC DNA]</scope>
    <source>
        <strain evidence="3">Araruama</strain>
    </source>
</reference>
<dbReference type="AlphaFoldDB" id="A0A1V1NRN9"/>
<organism evidence="2 3">
    <name type="scientific">Candidatus Magnetoglobus multicellularis str. Araruama</name>
    <dbReference type="NCBI Taxonomy" id="890399"/>
    <lineage>
        <taxon>Bacteria</taxon>
        <taxon>Pseudomonadati</taxon>
        <taxon>Thermodesulfobacteriota</taxon>
        <taxon>Desulfobacteria</taxon>
        <taxon>Desulfobacterales</taxon>
        <taxon>Desulfobacteraceae</taxon>
        <taxon>Candidatus Magnetoglobus</taxon>
    </lineage>
</organism>
<protein>
    <recommendedName>
        <fullName evidence="1">RapA2 cadherin-like domain-containing protein</fullName>
    </recommendedName>
</protein>
<evidence type="ECO:0000259" key="1">
    <source>
        <dbReference type="Pfam" id="PF17803"/>
    </source>
</evidence>
<gene>
    <name evidence="2" type="ORF">OMM_14535</name>
</gene>
<accession>A0A1V1NRN9</accession>
<evidence type="ECO:0000313" key="3">
    <source>
        <dbReference type="Proteomes" id="UP000189670"/>
    </source>
</evidence>